<dbReference type="EMBL" id="PPSL01000003">
    <property type="protein sequence ID" value="PQJ11155.1"/>
    <property type="molecule type" value="Genomic_DNA"/>
</dbReference>
<accession>A0A2S7SX38</accession>
<dbReference type="AlphaFoldDB" id="A0A2S7SX38"/>
<feature type="transmembrane region" description="Helical" evidence="10">
    <location>
        <begin position="386"/>
        <end position="407"/>
    </location>
</feature>
<feature type="transmembrane region" description="Helical" evidence="10">
    <location>
        <begin position="93"/>
        <end position="120"/>
    </location>
</feature>
<organism evidence="11 12">
    <name type="scientific">Flavipsychrobacter stenotrophus</name>
    <dbReference type="NCBI Taxonomy" id="2077091"/>
    <lineage>
        <taxon>Bacteria</taxon>
        <taxon>Pseudomonadati</taxon>
        <taxon>Bacteroidota</taxon>
        <taxon>Chitinophagia</taxon>
        <taxon>Chitinophagales</taxon>
        <taxon>Chitinophagaceae</taxon>
        <taxon>Flavipsychrobacter</taxon>
    </lineage>
</organism>
<feature type="transmembrane region" description="Helical" evidence="10">
    <location>
        <begin position="240"/>
        <end position="264"/>
    </location>
</feature>
<evidence type="ECO:0000256" key="8">
    <source>
        <dbReference type="ARBA" id="ARBA00023136"/>
    </source>
</evidence>
<dbReference type="Pfam" id="PF01554">
    <property type="entry name" value="MatE"/>
    <property type="match status" value="2"/>
</dbReference>
<evidence type="ECO:0000256" key="7">
    <source>
        <dbReference type="ARBA" id="ARBA00023065"/>
    </source>
</evidence>
<dbReference type="NCBIfam" id="TIGR00797">
    <property type="entry name" value="matE"/>
    <property type="match status" value="1"/>
</dbReference>
<comment type="caution">
    <text evidence="11">The sequence shown here is derived from an EMBL/GenBank/DDBJ whole genome shotgun (WGS) entry which is preliminary data.</text>
</comment>
<sequence>MEKLSVSATNREIIQLALPISVALFIPQANFFTNNVFMGMLGQRELGVNGITGVFYLILSMIGYGLSSGVQIQMARRAGQENKNGIAETFMNGAMLSLMFSLGLMMLTLWFVPILFGISLNDNDNLSMSINFVYIRVWGLPFLVLAQLFSSFFISIGRSRLLIYGSIVTTVLNILFDYLFIFGHWGFPALGFRGAAVASVIAEVAYCLTMVGIFFYHNLHKEYPIFKYIRFDFEHSKQTLTVAAPLIVQFMFSIGGWLVFFFFIEHLGQQSLAASQMLRSIFGLVSVGTWALATTCNTMVSNVIGQGRSQDVMRLVFKISKLSLLYCVALCLLLLLFSKEFLALYSNDISLIQFTIPSLQVIVVATLIMSISTVAFNAVVGTGNTLVNLTMEIGCVGAYLVYCYYFIYLKHSALYICWGSEFVYWTCLLIGSAIYLKSGKWRGKKI</sequence>
<dbReference type="InterPro" id="IPR002528">
    <property type="entry name" value="MATE_fam"/>
</dbReference>
<keyword evidence="5 10" id="KW-0812">Transmembrane</keyword>
<evidence type="ECO:0000313" key="12">
    <source>
        <dbReference type="Proteomes" id="UP000239872"/>
    </source>
</evidence>
<feature type="transmembrane region" description="Helical" evidence="10">
    <location>
        <begin position="413"/>
        <end position="436"/>
    </location>
</feature>
<dbReference type="OrthoDB" id="9780160at2"/>
<dbReference type="InterPro" id="IPR048279">
    <property type="entry name" value="MdtK-like"/>
</dbReference>
<feature type="transmembrane region" description="Helical" evidence="10">
    <location>
        <begin position="161"/>
        <end position="183"/>
    </location>
</feature>
<evidence type="ECO:0000256" key="6">
    <source>
        <dbReference type="ARBA" id="ARBA00022989"/>
    </source>
</evidence>
<dbReference type="RefSeq" id="WP_105039883.1">
    <property type="nucleotide sequence ID" value="NZ_PPSL01000003.1"/>
</dbReference>
<dbReference type="GO" id="GO:0042910">
    <property type="term" value="F:xenobiotic transmembrane transporter activity"/>
    <property type="evidence" value="ECO:0007669"/>
    <property type="project" value="InterPro"/>
</dbReference>
<name>A0A2S7SX38_9BACT</name>
<dbReference type="GO" id="GO:0006811">
    <property type="term" value="P:monoatomic ion transport"/>
    <property type="evidence" value="ECO:0007669"/>
    <property type="project" value="UniProtKB-KW"/>
</dbReference>
<keyword evidence="6 10" id="KW-1133">Transmembrane helix</keyword>
<feature type="transmembrane region" description="Helical" evidence="10">
    <location>
        <begin position="195"/>
        <end position="219"/>
    </location>
</feature>
<feature type="transmembrane region" description="Helical" evidence="10">
    <location>
        <begin position="315"/>
        <end position="338"/>
    </location>
</feature>
<keyword evidence="4" id="KW-1003">Cell membrane</keyword>
<dbReference type="PANTHER" id="PTHR43298">
    <property type="entry name" value="MULTIDRUG RESISTANCE PROTEIN NORM-RELATED"/>
    <property type="match status" value="1"/>
</dbReference>
<keyword evidence="12" id="KW-1185">Reference proteome</keyword>
<proteinExistence type="predicted"/>
<evidence type="ECO:0000256" key="5">
    <source>
        <dbReference type="ARBA" id="ARBA00022692"/>
    </source>
</evidence>
<feature type="transmembrane region" description="Helical" evidence="10">
    <location>
        <begin position="53"/>
        <end position="72"/>
    </location>
</feature>
<keyword evidence="7" id="KW-0406">Ion transport</keyword>
<keyword evidence="3" id="KW-0050">Antiport</keyword>
<dbReference type="PANTHER" id="PTHR43298:SF2">
    <property type="entry name" value="FMN_FAD EXPORTER YEEO-RELATED"/>
    <property type="match status" value="1"/>
</dbReference>
<dbReference type="CDD" id="cd13133">
    <property type="entry name" value="MATE_like_7"/>
    <property type="match status" value="1"/>
</dbReference>
<dbReference type="GO" id="GO:0015297">
    <property type="term" value="F:antiporter activity"/>
    <property type="evidence" value="ECO:0007669"/>
    <property type="project" value="UniProtKB-KW"/>
</dbReference>
<keyword evidence="8 10" id="KW-0472">Membrane</keyword>
<feature type="transmembrane region" description="Helical" evidence="10">
    <location>
        <begin position="358"/>
        <end position="379"/>
    </location>
</feature>
<reference evidence="11 12" key="1">
    <citation type="submission" date="2018-01" db="EMBL/GenBank/DDBJ databases">
        <title>A novel member of the phylum Bacteroidetes isolated from glacier ice.</title>
        <authorList>
            <person name="Liu Q."/>
            <person name="Xin Y.-H."/>
        </authorList>
    </citation>
    <scope>NUCLEOTIDE SEQUENCE [LARGE SCALE GENOMIC DNA]</scope>
    <source>
        <strain evidence="11 12">RB1R16</strain>
    </source>
</reference>
<evidence type="ECO:0000256" key="9">
    <source>
        <dbReference type="ARBA" id="ARBA00031636"/>
    </source>
</evidence>
<keyword evidence="2" id="KW-0813">Transport</keyword>
<dbReference type="GO" id="GO:0005886">
    <property type="term" value="C:plasma membrane"/>
    <property type="evidence" value="ECO:0007669"/>
    <property type="project" value="UniProtKB-SubCell"/>
</dbReference>
<comment type="subcellular location">
    <subcellularLocation>
        <location evidence="1">Cell membrane</location>
        <topology evidence="1">Multi-pass membrane protein</topology>
    </subcellularLocation>
</comment>
<feature type="transmembrane region" description="Helical" evidence="10">
    <location>
        <begin position="276"/>
        <end position="294"/>
    </location>
</feature>
<dbReference type="InterPro" id="IPR050222">
    <property type="entry name" value="MATE_MdtK"/>
</dbReference>
<dbReference type="Proteomes" id="UP000239872">
    <property type="component" value="Unassembled WGS sequence"/>
</dbReference>
<evidence type="ECO:0000256" key="10">
    <source>
        <dbReference type="SAM" id="Phobius"/>
    </source>
</evidence>
<dbReference type="PIRSF" id="PIRSF006603">
    <property type="entry name" value="DinF"/>
    <property type="match status" value="1"/>
</dbReference>
<feature type="transmembrane region" description="Helical" evidence="10">
    <location>
        <begin position="132"/>
        <end position="154"/>
    </location>
</feature>
<feature type="transmembrane region" description="Helical" evidence="10">
    <location>
        <begin position="12"/>
        <end position="33"/>
    </location>
</feature>
<evidence type="ECO:0000256" key="1">
    <source>
        <dbReference type="ARBA" id="ARBA00004651"/>
    </source>
</evidence>
<evidence type="ECO:0000256" key="3">
    <source>
        <dbReference type="ARBA" id="ARBA00022449"/>
    </source>
</evidence>
<evidence type="ECO:0000256" key="2">
    <source>
        <dbReference type="ARBA" id="ARBA00022448"/>
    </source>
</evidence>
<gene>
    <name evidence="11" type="ORF">CJD36_014405</name>
</gene>
<evidence type="ECO:0000313" key="11">
    <source>
        <dbReference type="EMBL" id="PQJ11155.1"/>
    </source>
</evidence>
<evidence type="ECO:0000256" key="4">
    <source>
        <dbReference type="ARBA" id="ARBA00022475"/>
    </source>
</evidence>
<protein>
    <recommendedName>
        <fullName evidence="9">Multidrug-efflux transporter</fullName>
    </recommendedName>
</protein>